<dbReference type="EnsemblMetazoa" id="CLYHEMT007226.1">
    <property type="protein sequence ID" value="CLYHEMP007226.1"/>
    <property type="gene ID" value="CLYHEMG007226"/>
</dbReference>
<dbReference type="OrthoDB" id="5960386at2759"/>
<sequence length="861" mass="99109">RSEEGKFPIDIGSSKNGLFDQNDFCIGIDKELDEEDELELIHAERSEESSSESEHDASQPQSPSHDMQLSTESRRNQVISTHKIIQEGEWEMIIPNEMSEYTESSSESEYVSSPSHDVQLSTENDVQLSTENDVQLSTENELVPNPDVQLPTENELVPNPRRSKKKCPECQHPFADLPKHLRNEHGWSRTSSISAVGMFGMRKRKEKKTATKYKHYTKICPFPDCKGTTKNPGEHLRGKKHGFKKSDENYKRMIKLFQNYDPAIQENNYKYGSPMKSAGIVLKKKTIKATRANDNIVVLEDDGSDADGSDDESYRNCLEDIPEVQDEDEYEEKKDKEQILDEELYSDESSDENRDDSLHQLITLFENHMVGPYRGRKEKSVKTVSGDVKRALRVMDVKSEKDLSSMIDNDERLLKYVDYCRRKKHLPGTIKTYLGSLMDFMQFLAQCKHHKLNVINIVRTEKLLAQWKKKYNKGDRLQAHKRKADDRHMIITRDQVAKYDEGVHKAKAMSVFASFKENPEKILKRSELTVVREYFMVEIALANGHRSGVSVYMKMSEYEGCYFDEGFLKIPVWDHKTVETYGAAPVHMRMETYENLKIYVDYMRPKLNPTCSEVLVTWGKGPIQDSDPSKAIHKVWSKSGNFEGRNPPKRLTMNHVRKSISTRSRQEKNPHLKEIAALMAHSVKTADMHYDVFEREHACTVGAIEVEKLFRGKGDSENTAVTTPTKRKKWSQNEESTLVEAIESGTPVKEIDVEASPRQIRDKIRRIKKFSTSPVGSSGVQSPSSPLCHEEGTRCSLWSLRDIADLRKFCQPFIEKKKRMNDESISILGARICEKFTLAQIRTRVAYERTLPHWAFLKKRK</sequence>
<name>A0A7M5V024_9CNID</name>
<organism evidence="3 4">
    <name type="scientific">Clytia hemisphaerica</name>
    <dbReference type="NCBI Taxonomy" id="252671"/>
    <lineage>
        <taxon>Eukaryota</taxon>
        <taxon>Metazoa</taxon>
        <taxon>Cnidaria</taxon>
        <taxon>Hydrozoa</taxon>
        <taxon>Hydroidolina</taxon>
        <taxon>Leptothecata</taxon>
        <taxon>Obeliida</taxon>
        <taxon>Clytiidae</taxon>
        <taxon>Clytia</taxon>
    </lineage>
</organism>
<keyword evidence="4" id="KW-1185">Reference proteome</keyword>
<feature type="compositionally biased region" description="Basic and acidic residues" evidence="1">
    <location>
        <begin position="39"/>
        <end position="57"/>
    </location>
</feature>
<evidence type="ECO:0000256" key="1">
    <source>
        <dbReference type="SAM" id="MobiDB-lite"/>
    </source>
</evidence>
<accession>A0A7M5V024</accession>
<feature type="region of interest" description="Disordered" evidence="1">
    <location>
        <begin position="35"/>
        <end position="75"/>
    </location>
</feature>
<feature type="region of interest" description="Disordered" evidence="1">
    <location>
        <begin position="1"/>
        <end position="20"/>
    </location>
</feature>
<evidence type="ECO:0000259" key="2">
    <source>
        <dbReference type="PROSITE" id="PS51900"/>
    </source>
</evidence>
<feature type="domain" description="Core-binding (CB)" evidence="2">
    <location>
        <begin position="356"/>
        <end position="445"/>
    </location>
</feature>
<dbReference type="GO" id="GO:0003677">
    <property type="term" value="F:DNA binding"/>
    <property type="evidence" value="ECO:0007669"/>
    <property type="project" value="InterPro"/>
</dbReference>
<dbReference type="AlphaFoldDB" id="A0A7M5V024"/>
<feature type="compositionally biased region" description="Acidic residues" evidence="1">
    <location>
        <begin position="320"/>
        <end position="330"/>
    </location>
</feature>
<evidence type="ECO:0000313" key="4">
    <source>
        <dbReference type="Proteomes" id="UP000594262"/>
    </source>
</evidence>
<dbReference type="SUPFAM" id="SSF56349">
    <property type="entry name" value="DNA breaking-rejoining enzymes"/>
    <property type="match status" value="1"/>
</dbReference>
<feature type="region of interest" description="Disordered" evidence="1">
    <location>
        <begin position="320"/>
        <end position="354"/>
    </location>
</feature>
<protein>
    <recommendedName>
        <fullName evidence="2">Core-binding (CB) domain-containing protein</fullName>
    </recommendedName>
</protein>
<proteinExistence type="predicted"/>
<dbReference type="InterPro" id="IPR044068">
    <property type="entry name" value="CB"/>
</dbReference>
<dbReference type="Proteomes" id="UP000594262">
    <property type="component" value="Unplaced"/>
</dbReference>
<feature type="compositionally biased region" description="Polar residues" evidence="1">
    <location>
        <begin position="58"/>
        <end position="75"/>
    </location>
</feature>
<reference evidence="3" key="1">
    <citation type="submission" date="2021-01" db="UniProtKB">
        <authorList>
            <consortium name="EnsemblMetazoa"/>
        </authorList>
    </citation>
    <scope>IDENTIFICATION</scope>
</reference>
<feature type="compositionally biased region" description="Acidic residues" evidence="1">
    <location>
        <begin position="340"/>
        <end position="350"/>
    </location>
</feature>
<dbReference type="InterPro" id="IPR011010">
    <property type="entry name" value="DNA_brk_join_enz"/>
</dbReference>
<dbReference type="PROSITE" id="PS51900">
    <property type="entry name" value="CB"/>
    <property type="match status" value="1"/>
</dbReference>
<evidence type="ECO:0000313" key="3">
    <source>
        <dbReference type="EnsemblMetazoa" id="CLYHEMP007226.1"/>
    </source>
</evidence>
<feature type="region of interest" description="Disordered" evidence="1">
    <location>
        <begin position="144"/>
        <end position="168"/>
    </location>
</feature>